<keyword evidence="3" id="KW-0560">Oxidoreductase</keyword>
<accession>A0A1Y2G260</accession>
<evidence type="ECO:0000259" key="5">
    <source>
        <dbReference type="Pfam" id="PF02558"/>
    </source>
</evidence>
<dbReference type="SUPFAM" id="SSF51735">
    <property type="entry name" value="NAD(P)-binding Rossmann-fold domains"/>
    <property type="match status" value="1"/>
</dbReference>
<evidence type="ECO:0000256" key="4">
    <source>
        <dbReference type="SAM" id="MobiDB-lite"/>
    </source>
</evidence>
<feature type="domain" description="Ketopantoate reductase C-terminal" evidence="6">
    <location>
        <begin position="292"/>
        <end position="467"/>
    </location>
</feature>
<sequence length="545" mass="59432">MRIHCLGVGSIGSLFATNLAQLSNPPKVRLILRRKNLAKSLLTAQDSGWTSHFPPSVSPGPHISLTVERDALARRTDGFEVEATATPADRAEQSRVLSDGSGGGSAKAVRSSTFGDLVRNDPISTLIITTKSPQTIPSLRPLLPRLSSKSTIVLCQNGMGVLEGLLDHYWPDDVEGAGGLYGAGGRPSFICATTTHGVWRKDHNHFVHAGVGDVKFGVVPNRAVLSSLANLPSPSWGDAYNNPLLNARSLALPTLEHLPLTPDTVSLHQTVSALLQSELRASWLPLPTLQIAQLQKLAVNTSVNCLTGILGVNNGSLVGSGKAKRIIRSVSNECALVFSAHIAREEGRWEPPVLYSDSEDDDAASLSSFPSSLPLNSSSHPPPPPLPESHPLSASSLADYTIRVCMATSNNLSSTLQDLLAVTPTQPHRPSQTEIDYINGYVVALGRRYGLPTPVTDTLGNVVQLKEQLVRAGAVDRVVETRLKSERRKQLTERERDPVFLQTRKEQGESRRKEFERAEEHREQRSGRFERDRRRSLEQRRRHSS</sequence>
<dbReference type="Gene3D" id="1.10.1040.10">
    <property type="entry name" value="N-(1-d-carboxylethyl)-l-norvaline Dehydrogenase, domain 2"/>
    <property type="match status" value="1"/>
</dbReference>
<feature type="domain" description="Ketopantoate reductase N-terminal" evidence="5">
    <location>
        <begin position="3"/>
        <end position="220"/>
    </location>
</feature>
<dbReference type="InterPro" id="IPR050838">
    <property type="entry name" value="Ketopantoate_reductase"/>
</dbReference>
<name>A0A1Y2G260_9BASI</name>
<feature type="compositionally biased region" description="Low complexity" evidence="4">
    <location>
        <begin position="364"/>
        <end position="379"/>
    </location>
</feature>
<evidence type="ECO:0000256" key="2">
    <source>
        <dbReference type="ARBA" id="ARBA00022857"/>
    </source>
</evidence>
<dbReference type="GO" id="GO:0005739">
    <property type="term" value="C:mitochondrion"/>
    <property type="evidence" value="ECO:0007669"/>
    <property type="project" value="TreeGrafter"/>
</dbReference>
<protein>
    <submittedName>
        <fullName evidence="7">Ketopantoate reductase PanE/ApbA C terminal-domain-containing protein</fullName>
    </submittedName>
</protein>
<dbReference type="Gene3D" id="3.40.50.720">
    <property type="entry name" value="NAD(P)-binding Rossmann-like Domain"/>
    <property type="match status" value="1"/>
</dbReference>
<keyword evidence="8" id="KW-1185">Reference proteome</keyword>
<dbReference type="PANTHER" id="PTHR43765:SF2">
    <property type="entry name" value="2-DEHYDROPANTOATE 2-REDUCTASE"/>
    <property type="match status" value="1"/>
</dbReference>
<dbReference type="Proteomes" id="UP000193467">
    <property type="component" value="Unassembled WGS sequence"/>
</dbReference>
<dbReference type="InterPro" id="IPR013332">
    <property type="entry name" value="KPR_N"/>
</dbReference>
<dbReference type="STRING" id="106004.A0A1Y2G260"/>
<evidence type="ECO:0000313" key="7">
    <source>
        <dbReference type="EMBL" id="ORY91465.1"/>
    </source>
</evidence>
<comment type="similarity">
    <text evidence="1">Belongs to the ketopantoate reductase family.</text>
</comment>
<dbReference type="InterPro" id="IPR013328">
    <property type="entry name" value="6PGD_dom2"/>
</dbReference>
<dbReference type="GO" id="GO:0008677">
    <property type="term" value="F:2-dehydropantoate 2-reductase activity"/>
    <property type="evidence" value="ECO:0007669"/>
    <property type="project" value="TreeGrafter"/>
</dbReference>
<comment type="caution">
    <text evidence="7">The sequence shown here is derived from an EMBL/GenBank/DDBJ whole genome shotgun (WGS) entry which is preliminary data.</text>
</comment>
<reference evidence="7 8" key="1">
    <citation type="submission" date="2016-07" db="EMBL/GenBank/DDBJ databases">
        <title>Pervasive Adenine N6-methylation of Active Genes in Fungi.</title>
        <authorList>
            <consortium name="DOE Joint Genome Institute"/>
            <person name="Mondo S.J."/>
            <person name="Dannebaum R.O."/>
            <person name="Kuo R.C."/>
            <person name="Labutti K."/>
            <person name="Haridas S."/>
            <person name="Kuo A."/>
            <person name="Salamov A."/>
            <person name="Ahrendt S.R."/>
            <person name="Lipzen A."/>
            <person name="Sullivan W."/>
            <person name="Andreopoulos W.B."/>
            <person name="Clum A."/>
            <person name="Lindquist E."/>
            <person name="Daum C."/>
            <person name="Ramamoorthy G.K."/>
            <person name="Gryganskyi A."/>
            <person name="Culley D."/>
            <person name="Magnuson J.K."/>
            <person name="James T.Y."/>
            <person name="O'Malley M.A."/>
            <person name="Stajich J.E."/>
            <person name="Spatafora J.W."/>
            <person name="Visel A."/>
            <person name="Grigoriev I.V."/>
        </authorList>
    </citation>
    <scope>NUCLEOTIDE SEQUENCE [LARGE SCALE GENOMIC DNA]</scope>
    <source>
        <strain evidence="7 8">62-1032</strain>
    </source>
</reference>
<dbReference type="Pfam" id="PF02558">
    <property type="entry name" value="ApbA"/>
    <property type="match status" value="1"/>
</dbReference>
<dbReference type="AlphaFoldDB" id="A0A1Y2G260"/>
<proteinExistence type="inferred from homology"/>
<dbReference type="Pfam" id="PF08546">
    <property type="entry name" value="ApbA_C"/>
    <property type="match status" value="1"/>
</dbReference>
<gene>
    <name evidence="7" type="ORF">BCR35DRAFT_298626</name>
</gene>
<evidence type="ECO:0000259" key="6">
    <source>
        <dbReference type="Pfam" id="PF08546"/>
    </source>
</evidence>
<dbReference type="InterPro" id="IPR036291">
    <property type="entry name" value="NAD(P)-bd_dom_sf"/>
</dbReference>
<dbReference type="InterPro" id="IPR008927">
    <property type="entry name" value="6-PGluconate_DH-like_C_sf"/>
</dbReference>
<keyword evidence="2" id="KW-0521">NADP</keyword>
<dbReference type="EMBL" id="MCGR01000002">
    <property type="protein sequence ID" value="ORY91465.1"/>
    <property type="molecule type" value="Genomic_DNA"/>
</dbReference>
<feature type="region of interest" description="Disordered" evidence="4">
    <location>
        <begin position="81"/>
        <end position="109"/>
    </location>
</feature>
<organism evidence="7 8">
    <name type="scientific">Leucosporidium creatinivorum</name>
    <dbReference type="NCBI Taxonomy" id="106004"/>
    <lineage>
        <taxon>Eukaryota</taxon>
        <taxon>Fungi</taxon>
        <taxon>Dikarya</taxon>
        <taxon>Basidiomycota</taxon>
        <taxon>Pucciniomycotina</taxon>
        <taxon>Microbotryomycetes</taxon>
        <taxon>Leucosporidiales</taxon>
        <taxon>Leucosporidium</taxon>
    </lineage>
</organism>
<dbReference type="GO" id="GO:0050661">
    <property type="term" value="F:NADP binding"/>
    <property type="evidence" value="ECO:0007669"/>
    <property type="project" value="TreeGrafter"/>
</dbReference>
<dbReference type="PANTHER" id="PTHR43765">
    <property type="entry name" value="2-DEHYDROPANTOATE 2-REDUCTASE-RELATED"/>
    <property type="match status" value="1"/>
</dbReference>
<evidence type="ECO:0000313" key="8">
    <source>
        <dbReference type="Proteomes" id="UP000193467"/>
    </source>
</evidence>
<evidence type="ECO:0000256" key="1">
    <source>
        <dbReference type="ARBA" id="ARBA00007870"/>
    </source>
</evidence>
<dbReference type="OrthoDB" id="73846at2759"/>
<evidence type="ECO:0000256" key="3">
    <source>
        <dbReference type="ARBA" id="ARBA00023002"/>
    </source>
</evidence>
<dbReference type="InterPro" id="IPR013752">
    <property type="entry name" value="KPA_reductase"/>
</dbReference>
<feature type="region of interest" description="Disordered" evidence="4">
    <location>
        <begin position="486"/>
        <end position="545"/>
    </location>
</feature>
<feature type="compositionally biased region" description="Basic and acidic residues" evidence="4">
    <location>
        <begin position="486"/>
        <end position="539"/>
    </location>
</feature>
<dbReference type="FunCoup" id="A0A1Y2G260">
    <property type="interactions" value="231"/>
</dbReference>
<dbReference type="SUPFAM" id="SSF48179">
    <property type="entry name" value="6-phosphogluconate dehydrogenase C-terminal domain-like"/>
    <property type="match status" value="1"/>
</dbReference>
<feature type="region of interest" description="Disordered" evidence="4">
    <location>
        <begin position="353"/>
        <end position="392"/>
    </location>
</feature>
<dbReference type="InParanoid" id="A0A1Y2G260"/>